<proteinExistence type="predicted"/>
<gene>
    <name evidence="2" type="ORF">CDD82_7154</name>
</gene>
<keyword evidence="3" id="KW-1185">Reference proteome</keyword>
<protein>
    <submittedName>
        <fullName evidence="2">Uncharacterized protein</fullName>
    </submittedName>
</protein>
<name>A0A2C5YSA8_9HYPO</name>
<accession>A0A2C5YSA8</accession>
<dbReference type="AlphaFoldDB" id="A0A2C5YSA8"/>
<reference evidence="2 3" key="1">
    <citation type="submission" date="2017-06" db="EMBL/GenBank/DDBJ databases">
        <title>Ant-infecting Ophiocordyceps genomes reveal a high diversity of potential behavioral manipulation genes and a possible major role for enterotoxins.</title>
        <authorList>
            <person name="De Bekker C."/>
            <person name="Evans H.C."/>
            <person name="Brachmann A."/>
            <person name="Hughes D.P."/>
        </authorList>
    </citation>
    <scope>NUCLEOTIDE SEQUENCE [LARGE SCALE GENOMIC DNA]</scope>
    <source>
        <strain evidence="2 3">1348a</strain>
    </source>
</reference>
<dbReference type="EMBL" id="NJEU01000801">
    <property type="protein sequence ID" value="PHH70410.1"/>
    <property type="molecule type" value="Genomic_DNA"/>
</dbReference>
<evidence type="ECO:0000313" key="2">
    <source>
        <dbReference type="EMBL" id="PHH70410.1"/>
    </source>
</evidence>
<evidence type="ECO:0000256" key="1">
    <source>
        <dbReference type="SAM" id="MobiDB-lite"/>
    </source>
</evidence>
<sequence length="101" mass="10716">MVYPSNGRAPGTVDFRAASAFLERDREILPDPATTSPSSSGTADVGARLATFGPSPELCVDESYSDEDEEDLEGLSSLFAHKCDLGHSSSDGRVVDRATLH</sequence>
<dbReference type="Proteomes" id="UP000224854">
    <property type="component" value="Unassembled WGS sequence"/>
</dbReference>
<feature type="region of interest" description="Disordered" evidence="1">
    <location>
        <begin position="26"/>
        <end position="71"/>
    </location>
</feature>
<feature type="compositionally biased region" description="Acidic residues" evidence="1">
    <location>
        <begin position="59"/>
        <end position="71"/>
    </location>
</feature>
<evidence type="ECO:0000313" key="3">
    <source>
        <dbReference type="Proteomes" id="UP000224854"/>
    </source>
</evidence>
<organism evidence="2 3">
    <name type="scientific">Ophiocordyceps australis</name>
    <dbReference type="NCBI Taxonomy" id="1399860"/>
    <lineage>
        <taxon>Eukaryota</taxon>
        <taxon>Fungi</taxon>
        <taxon>Dikarya</taxon>
        <taxon>Ascomycota</taxon>
        <taxon>Pezizomycotina</taxon>
        <taxon>Sordariomycetes</taxon>
        <taxon>Hypocreomycetidae</taxon>
        <taxon>Hypocreales</taxon>
        <taxon>Ophiocordycipitaceae</taxon>
        <taxon>Ophiocordyceps</taxon>
    </lineage>
</organism>
<comment type="caution">
    <text evidence="2">The sequence shown here is derived from an EMBL/GenBank/DDBJ whole genome shotgun (WGS) entry which is preliminary data.</text>
</comment>
<feature type="compositionally biased region" description="Low complexity" evidence="1">
    <location>
        <begin position="30"/>
        <end position="44"/>
    </location>
</feature>